<protein>
    <submittedName>
        <fullName evidence="1">Uncharacterized protein</fullName>
    </submittedName>
</protein>
<dbReference type="SUPFAM" id="SSF140860">
    <property type="entry name" value="Pseudo ankyrin repeat-like"/>
    <property type="match status" value="2"/>
</dbReference>
<dbReference type="GO" id="GO:0016020">
    <property type="term" value="C:membrane"/>
    <property type="evidence" value="ECO:0007669"/>
    <property type="project" value="TreeGrafter"/>
</dbReference>
<dbReference type="EMBL" id="LSYV01000021">
    <property type="protein sequence ID" value="KXZ49592.1"/>
    <property type="molecule type" value="Genomic_DNA"/>
</dbReference>
<comment type="caution">
    <text evidence="1">The sequence shown here is derived from an EMBL/GenBank/DDBJ whole genome shotgun (WGS) entry which is preliminary data.</text>
</comment>
<organism evidence="1 2">
    <name type="scientific">Gonium pectorale</name>
    <name type="common">Green alga</name>
    <dbReference type="NCBI Taxonomy" id="33097"/>
    <lineage>
        <taxon>Eukaryota</taxon>
        <taxon>Viridiplantae</taxon>
        <taxon>Chlorophyta</taxon>
        <taxon>core chlorophytes</taxon>
        <taxon>Chlorophyceae</taxon>
        <taxon>CS clade</taxon>
        <taxon>Chlamydomonadales</taxon>
        <taxon>Volvocaceae</taxon>
        <taxon>Gonium</taxon>
    </lineage>
</organism>
<dbReference type="GO" id="GO:0046513">
    <property type="term" value="P:ceramide biosynthetic process"/>
    <property type="evidence" value="ECO:0007669"/>
    <property type="project" value="TreeGrafter"/>
</dbReference>
<dbReference type="AlphaFoldDB" id="A0A150GIE6"/>
<sequence>MQSSSTARVFPQLPAELTDLIVRRLHPNEAATSFRLVSKAAAAQFRGPEHTTVRLSRPVPPHAFAAKWLAPGATRGLTLERRRQLISLTAASGVVANLEVAVRAAGFDLALHRIELLTAAAGAGSLDSCKWLWERHPCPPHDYVDEALCYELCGALEGRVLHAAARGGHQHICEWLFTLDVEWEESAVADAPNAAARGGHPELADWLLQWYGADPNGLDNPIHRLPNDDDDEVQGQLVIATAEGCDLAALQHRVQRDGWGYIPYDPDDAVGGRDSGAKALAMWAATGSRTPDWRAKVEWLAAQGAQLLTSAQAALAPDAPARLAWLHGRGHALRAMPGLVNGAAEAGNVAALQYLLAEVFTQPSSSHHATDIAAGGGHLAALQALHAAGWAVHCPRVAQLAALGGHLHVVAWLVEALGAEALPLDAWLFSHAARSGSVELMAWLRDHGCPWDKRALVGAAESGCEEAVEWLVARGCPMPGGHNSAYELTACDHGDLAMLRCLWRLGVPWGHSFKSLFEDVIDSYKGGLPALRWLLEVASPAERASVRPALQAWGKQHFHYRFEAPAAELLALLGWLSQEAELQH</sequence>
<dbReference type="Gene3D" id="1.25.40.20">
    <property type="entry name" value="Ankyrin repeat-containing domain"/>
    <property type="match status" value="2"/>
</dbReference>
<dbReference type="GO" id="GO:0071944">
    <property type="term" value="C:cell periphery"/>
    <property type="evidence" value="ECO:0007669"/>
    <property type="project" value="TreeGrafter"/>
</dbReference>
<dbReference type="GO" id="GO:0005783">
    <property type="term" value="C:endoplasmic reticulum"/>
    <property type="evidence" value="ECO:0007669"/>
    <property type="project" value="TreeGrafter"/>
</dbReference>
<dbReference type="Proteomes" id="UP000075714">
    <property type="component" value="Unassembled WGS sequence"/>
</dbReference>
<dbReference type="GO" id="GO:0030149">
    <property type="term" value="P:sphingolipid catabolic process"/>
    <property type="evidence" value="ECO:0007669"/>
    <property type="project" value="TreeGrafter"/>
</dbReference>
<proteinExistence type="predicted"/>
<dbReference type="GO" id="GO:0004620">
    <property type="term" value="F:phospholipase activity"/>
    <property type="evidence" value="ECO:0007669"/>
    <property type="project" value="TreeGrafter"/>
</dbReference>
<gene>
    <name evidence="1" type="ORF">GPECTOR_20g448</name>
</gene>
<name>A0A150GIE6_GONPE</name>
<accession>A0A150GIE6</accession>
<dbReference type="PANTHER" id="PTHR12393:SF6">
    <property type="entry name" value="SPHINGOMYELIN PHOSPHODIESTERASE 2"/>
    <property type="match status" value="1"/>
</dbReference>
<dbReference type="OrthoDB" id="498371at2759"/>
<reference evidence="2" key="1">
    <citation type="journal article" date="2016" name="Nat. Commun.">
        <title>The Gonium pectorale genome demonstrates co-option of cell cycle regulation during the evolution of multicellularity.</title>
        <authorList>
            <person name="Hanschen E.R."/>
            <person name="Marriage T.N."/>
            <person name="Ferris P.J."/>
            <person name="Hamaji T."/>
            <person name="Toyoda A."/>
            <person name="Fujiyama A."/>
            <person name="Neme R."/>
            <person name="Noguchi H."/>
            <person name="Minakuchi Y."/>
            <person name="Suzuki M."/>
            <person name="Kawai-Toyooka H."/>
            <person name="Smith D.R."/>
            <person name="Sparks H."/>
            <person name="Anderson J."/>
            <person name="Bakaric R."/>
            <person name="Luria V."/>
            <person name="Karger A."/>
            <person name="Kirschner M.W."/>
            <person name="Durand P.M."/>
            <person name="Michod R.E."/>
            <person name="Nozaki H."/>
            <person name="Olson B.J."/>
        </authorList>
    </citation>
    <scope>NUCLEOTIDE SEQUENCE [LARGE SCALE GENOMIC DNA]</scope>
    <source>
        <strain evidence="2">NIES-2863</strain>
    </source>
</reference>
<evidence type="ECO:0000313" key="1">
    <source>
        <dbReference type="EMBL" id="KXZ49592.1"/>
    </source>
</evidence>
<keyword evidence="2" id="KW-1185">Reference proteome</keyword>
<dbReference type="PANTHER" id="PTHR12393">
    <property type="entry name" value="SPHINGOMYELIN PHOSPHODIESTERASE RELATED"/>
    <property type="match status" value="1"/>
</dbReference>
<dbReference type="InterPro" id="IPR036770">
    <property type="entry name" value="Ankyrin_rpt-contain_sf"/>
</dbReference>
<evidence type="ECO:0000313" key="2">
    <source>
        <dbReference type="Proteomes" id="UP000075714"/>
    </source>
</evidence>